<gene>
    <name evidence="4" type="ORF">FDP41_009738</name>
</gene>
<comment type="caution">
    <text evidence="4">The sequence shown here is derived from an EMBL/GenBank/DDBJ whole genome shotgun (WGS) entry which is preliminary data.</text>
</comment>
<dbReference type="InterPro" id="IPR036047">
    <property type="entry name" value="F-box-like_dom_sf"/>
</dbReference>
<dbReference type="VEuPathDB" id="AmoebaDB:NfTy_087740"/>
<keyword evidence="5" id="KW-1185">Reference proteome</keyword>
<dbReference type="SUPFAM" id="SSF81383">
    <property type="entry name" value="F-box domain"/>
    <property type="match status" value="1"/>
</dbReference>
<organism evidence="4 5">
    <name type="scientific">Naegleria fowleri</name>
    <name type="common">Brain eating amoeba</name>
    <dbReference type="NCBI Taxonomy" id="5763"/>
    <lineage>
        <taxon>Eukaryota</taxon>
        <taxon>Discoba</taxon>
        <taxon>Heterolobosea</taxon>
        <taxon>Tetramitia</taxon>
        <taxon>Eutetramitia</taxon>
        <taxon>Vahlkampfiidae</taxon>
        <taxon>Naegleria</taxon>
    </lineage>
</organism>
<feature type="coiled-coil region" evidence="1">
    <location>
        <begin position="322"/>
        <end position="349"/>
    </location>
</feature>
<keyword evidence="1" id="KW-0175">Coiled coil</keyword>
<name>A0A6A5BAB9_NAEFO</name>
<feature type="compositionally biased region" description="Basic residues" evidence="2">
    <location>
        <begin position="114"/>
        <end position="132"/>
    </location>
</feature>
<dbReference type="Gene3D" id="1.20.1280.50">
    <property type="match status" value="1"/>
</dbReference>
<dbReference type="Pfam" id="PF12937">
    <property type="entry name" value="F-box-like"/>
    <property type="match status" value="1"/>
</dbReference>
<reference evidence="4 5" key="1">
    <citation type="journal article" date="2019" name="Sci. Rep.">
        <title>Nanopore sequencing improves the draft genome of the human pathogenic amoeba Naegleria fowleri.</title>
        <authorList>
            <person name="Liechti N."/>
            <person name="Schurch N."/>
            <person name="Bruggmann R."/>
            <person name="Wittwer M."/>
        </authorList>
    </citation>
    <scope>NUCLEOTIDE SEQUENCE [LARGE SCALE GENOMIC DNA]</scope>
    <source>
        <strain evidence="4 5">ATCC 30894</strain>
    </source>
</reference>
<dbReference type="AlphaFoldDB" id="A0A6A5BAB9"/>
<evidence type="ECO:0000313" key="4">
    <source>
        <dbReference type="EMBL" id="KAF0972042.1"/>
    </source>
</evidence>
<feature type="domain" description="F-box" evidence="3">
    <location>
        <begin position="150"/>
        <end position="190"/>
    </location>
</feature>
<dbReference type="GeneID" id="68116953"/>
<dbReference type="InterPro" id="IPR001810">
    <property type="entry name" value="F-box_dom"/>
</dbReference>
<dbReference type="RefSeq" id="XP_044556757.1">
    <property type="nucleotide sequence ID" value="XM_044713728.1"/>
</dbReference>
<feature type="region of interest" description="Disordered" evidence="2">
    <location>
        <begin position="101"/>
        <end position="137"/>
    </location>
</feature>
<evidence type="ECO:0000256" key="2">
    <source>
        <dbReference type="SAM" id="MobiDB-lite"/>
    </source>
</evidence>
<dbReference type="EMBL" id="VFQX01000072">
    <property type="protein sequence ID" value="KAF0972042.1"/>
    <property type="molecule type" value="Genomic_DNA"/>
</dbReference>
<dbReference type="Proteomes" id="UP000444721">
    <property type="component" value="Unassembled WGS sequence"/>
</dbReference>
<accession>A0A6A5BAB9</accession>
<proteinExistence type="predicted"/>
<dbReference type="CDD" id="cd09917">
    <property type="entry name" value="F-box_SF"/>
    <property type="match status" value="1"/>
</dbReference>
<evidence type="ECO:0000313" key="5">
    <source>
        <dbReference type="Proteomes" id="UP000444721"/>
    </source>
</evidence>
<dbReference type="VEuPathDB" id="AmoebaDB:FDP41_009738"/>
<sequence>MEEKTSPLTHDGHDHDDHGLIKSEHQVALASDENPLMVFLSSFIMQCHRFSSTSGHFQLPSQQQPKPTSITSQLNALPMTMKQENASSASPKNLEHASEMIATSSTEPCTPPSNKKRKSKGSSSSRSKKTKGSPRPVVLSEDAKQTLCIPDVLYEIFSYLVFPDIVHRIMLVNKTWRTITRDLNKLWADFTLFHWPDVSLTVELQRESSVETFKYFYTHNCYECCKSLKKESKVVTLNSRTGCTIKLCEYCAYEAPYSERKLLTKSRIYELLKLNNKDIVDLPYREGYSYTYRVETTNLCLKNCYHKALSKYFPKGGIEANNQRLRAIAEKKRKTIEKARTERREELTEALEAEGLKLRCDSRLCAAYIEGTCGQSLEQVVQTMKEMQFYHVTISHFVQAAFDEMEDEFRDMRREMRPFHEAFVF</sequence>
<evidence type="ECO:0000256" key="1">
    <source>
        <dbReference type="SAM" id="Coils"/>
    </source>
</evidence>
<evidence type="ECO:0000259" key="3">
    <source>
        <dbReference type="Pfam" id="PF12937"/>
    </source>
</evidence>
<protein>
    <recommendedName>
        <fullName evidence="3">F-box domain-containing protein</fullName>
    </recommendedName>
</protein>